<dbReference type="Proteomes" id="UP001279734">
    <property type="component" value="Unassembled WGS sequence"/>
</dbReference>
<protein>
    <submittedName>
        <fullName evidence="1">Uncharacterized protein</fullName>
    </submittedName>
</protein>
<reference evidence="1" key="1">
    <citation type="submission" date="2023-05" db="EMBL/GenBank/DDBJ databases">
        <title>Nepenthes gracilis genome sequencing.</title>
        <authorList>
            <person name="Fukushima K."/>
        </authorList>
    </citation>
    <scope>NUCLEOTIDE SEQUENCE</scope>
    <source>
        <strain evidence="1">SING2019-196</strain>
    </source>
</reference>
<name>A0AAD3XUV6_NEPGR</name>
<organism evidence="1 2">
    <name type="scientific">Nepenthes gracilis</name>
    <name type="common">Slender pitcher plant</name>
    <dbReference type="NCBI Taxonomy" id="150966"/>
    <lineage>
        <taxon>Eukaryota</taxon>
        <taxon>Viridiplantae</taxon>
        <taxon>Streptophyta</taxon>
        <taxon>Embryophyta</taxon>
        <taxon>Tracheophyta</taxon>
        <taxon>Spermatophyta</taxon>
        <taxon>Magnoliopsida</taxon>
        <taxon>eudicotyledons</taxon>
        <taxon>Gunneridae</taxon>
        <taxon>Pentapetalae</taxon>
        <taxon>Caryophyllales</taxon>
        <taxon>Nepenthaceae</taxon>
        <taxon>Nepenthes</taxon>
    </lineage>
</organism>
<dbReference type="EMBL" id="BSYO01000017">
    <property type="protein sequence ID" value="GMH17429.1"/>
    <property type="molecule type" value="Genomic_DNA"/>
</dbReference>
<proteinExistence type="predicted"/>
<dbReference type="AlphaFoldDB" id="A0AAD3XUV6"/>
<keyword evidence="2" id="KW-1185">Reference proteome</keyword>
<evidence type="ECO:0000313" key="2">
    <source>
        <dbReference type="Proteomes" id="UP001279734"/>
    </source>
</evidence>
<sequence>MFIGPEDFAYMSGGFSSRHPGSLVTKSMEVGPGSFVTEAMEAGYDTSPTISMKDLFEEAVNTNSASFLPGSAL</sequence>
<accession>A0AAD3XUV6</accession>
<gene>
    <name evidence="1" type="ORF">Nepgr_019270</name>
</gene>
<evidence type="ECO:0000313" key="1">
    <source>
        <dbReference type="EMBL" id="GMH17429.1"/>
    </source>
</evidence>
<comment type="caution">
    <text evidence="1">The sequence shown here is derived from an EMBL/GenBank/DDBJ whole genome shotgun (WGS) entry which is preliminary data.</text>
</comment>